<evidence type="ECO:0000313" key="1">
    <source>
        <dbReference type="EMBL" id="KAJ1884216.1"/>
    </source>
</evidence>
<accession>A0ACC1I3G0</accession>
<dbReference type="Proteomes" id="UP001150581">
    <property type="component" value="Unassembled WGS sequence"/>
</dbReference>
<protein>
    <submittedName>
        <fullName evidence="1">Protein ssh4</fullName>
    </submittedName>
</protein>
<gene>
    <name evidence="1" type="primary">ssh4_4</name>
    <name evidence="1" type="ORF">LPJ66_010717</name>
</gene>
<organism evidence="1 2">
    <name type="scientific">Kickxella alabastrina</name>
    <dbReference type="NCBI Taxonomy" id="61397"/>
    <lineage>
        <taxon>Eukaryota</taxon>
        <taxon>Fungi</taxon>
        <taxon>Fungi incertae sedis</taxon>
        <taxon>Zoopagomycota</taxon>
        <taxon>Kickxellomycotina</taxon>
        <taxon>Kickxellomycetes</taxon>
        <taxon>Kickxellales</taxon>
        <taxon>Kickxellaceae</taxon>
        <taxon>Kickxella</taxon>
    </lineage>
</organism>
<dbReference type="EMBL" id="JANBPG010002918">
    <property type="protein sequence ID" value="KAJ1884216.1"/>
    <property type="molecule type" value="Genomic_DNA"/>
</dbReference>
<evidence type="ECO:0000313" key="2">
    <source>
        <dbReference type="Proteomes" id="UP001150581"/>
    </source>
</evidence>
<sequence>MMSPAAIAVVTAVCVCILVALVGFYLRFGRGRGFQFPLCECASGFQHSYTGQVHEAIRHERRMARDRRREEIHRLGTEEVLKKLKNSRAKHNYVYACEYAKTHPIDNSEGTIVGSELEYVIENGASAWEFVPAVENTGVTVQNGNEIEFTGGEQSLIANLQFPNEQRVYYFEVRLDSLPEGTNVAIGVAMKSYPPLRMAGWANNSVAYHTIDGAAYYSHPLDACRKCIRARTSDTVGVG</sequence>
<comment type="caution">
    <text evidence="1">The sequence shown here is derived from an EMBL/GenBank/DDBJ whole genome shotgun (WGS) entry which is preliminary data.</text>
</comment>
<proteinExistence type="predicted"/>
<reference evidence="1" key="1">
    <citation type="submission" date="2022-07" db="EMBL/GenBank/DDBJ databases">
        <title>Phylogenomic reconstructions and comparative analyses of Kickxellomycotina fungi.</title>
        <authorList>
            <person name="Reynolds N.K."/>
            <person name="Stajich J.E."/>
            <person name="Barry K."/>
            <person name="Grigoriev I.V."/>
            <person name="Crous P."/>
            <person name="Smith M.E."/>
        </authorList>
    </citation>
    <scope>NUCLEOTIDE SEQUENCE</scope>
    <source>
        <strain evidence="1">Benny 63K</strain>
    </source>
</reference>
<name>A0ACC1I3G0_9FUNG</name>
<feature type="non-terminal residue" evidence="1">
    <location>
        <position position="239"/>
    </location>
</feature>
<keyword evidence="2" id="KW-1185">Reference proteome</keyword>